<organism evidence="1 2">
    <name type="scientific">Portunus trituberculatus</name>
    <name type="common">Swimming crab</name>
    <name type="synonym">Neptunus trituberculatus</name>
    <dbReference type="NCBI Taxonomy" id="210409"/>
    <lineage>
        <taxon>Eukaryota</taxon>
        <taxon>Metazoa</taxon>
        <taxon>Ecdysozoa</taxon>
        <taxon>Arthropoda</taxon>
        <taxon>Crustacea</taxon>
        <taxon>Multicrustacea</taxon>
        <taxon>Malacostraca</taxon>
        <taxon>Eumalacostraca</taxon>
        <taxon>Eucarida</taxon>
        <taxon>Decapoda</taxon>
        <taxon>Pleocyemata</taxon>
        <taxon>Brachyura</taxon>
        <taxon>Eubrachyura</taxon>
        <taxon>Portunoidea</taxon>
        <taxon>Portunidae</taxon>
        <taxon>Portuninae</taxon>
        <taxon>Portunus</taxon>
    </lineage>
</organism>
<protein>
    <submittedName>
        <fullName evidence="1">Uncharacterized protein</fullName>
    </submittedName>
</protein>
<proteinExistence type="predicted"/>
<accession>A0A5B7HPJ0</accession>
<gene>
    <name evidence="1" type="ORF">E2C01_064713</name>
</gene>
<keyword evidence="2" id="KW-1185">Reference proteome</keyword>
<evidence type="ECO:0000313" key="1">
    <source>
        <dbReference type="EMBL" id="MPC70464.1"/>
    </source>
</evidence>
<name>A0A5B7HPJ0_PORTR</name>
<comment type="caution">
    <text evidence="1">The sequence shown here is derived from an EMBL/GenBank/DDBJ whole genome shotgun (WGS) entry which is preliminary data.</text>
</comment>
<dbReference type="Proteomes" id="UP000324222">
    <property type="component" value="Unassembled WGS sequence"/>
</dbReference>
<dbReference type="EMBL" id="VSRR010031171">
    <property type="protein sequence ID" value="MPC70464.1"/>
    <property type="molecule type" value="Genomic_DNA"/>
</dbReference>
<evidence type="ECO:0000313" key="2">
    <source>
        <dbReference type="Proteomes" id="UP000324222"/>
    </source>
</evidence>
<reference evidence="1 2" key="1">
    <citation type="submission" date="2019-05" db="EMBL/GenBank/DDBJ databases">
        <title>Another draft genome of Portunus trituberculatus and its Hox gene families provides insights of decapod evolution.</title>
        <authorList>
            <person name="Jeong J.-H."/>
            <person name="Song I."/>
            <person name="Kim S."/>
            <person name="Choi T."/>
            <person name="Kim D."/>
            <person name="Ryu S."/>
            <person name="Kim W."/>
        </authorList>
    </citation>
    <scope>NUCLEOTIDE SEQUENCE [LARGE SCALE GENOMIC DNA]</scope>
    <source>
        <tissue evidence="1">Muscle</tissue>
    </source>
</reference>
<dbReference type="AlphaFoldDB" id="A0A5B7HPJ0"/>
<sequence length="68" mass="7580">MCSESPQNNAMIHAASLRIRSRLSTAFELSGGRARLEHLSEPFVGLRLLQKPFGDVVKEKGTFLRPRA</sequence>